<evidence type="ECO:0000313" key="2">
    <source>
        <dbReference type="Proteomes" id="UP001445335"/>
    </source>
</evidence>
<reference evidence="1 2" key="1">
    <citation type="journal article" date="2024" name="Nat. Commun.">
        <title>Phylogenomics reveals the evolutionary origins of lichenization in chlorophyte algae.</title>
        <authorList>
            <person name="Puginier C."/>
            <person name="Libourel C."/>
            <person name="Otte J."/>
            <person name="Skaloud P."/>
            <person name="Haon M."/>
            <person name="Grisel S."/>
            <person name="Petersen M."/>
            <person name="Berrin J.G."/>
            <person name="Delaux P.M."/>
            <person name="Dal Grande F."/>
            <person name="Keller J."/>
        </authorList>
    </citation>
    <scope>NUCLEOTIDE SEQUENCE [LARGE SCALE GENOMIC DNA]</scope>
    <source>
        <strain evidence="1 2">SAG 245.80</strain>
    </source>
</reference>
<name>A0AAW1S510_9CHLO</name>
<gene>
    <name evidence="1" type="ORF">WJX81_001132</name>
</gene>
<protein>
    <submittedName>
        <fullName evidence="1">Uncharacterized protein</fullName>
    </submittedName>
</protein>
<keyword evidence="2" id="KW-1185">Reference proteome</keyword>
<dbReference type="Proteomes" id="UP001445335">
    <property type="component" value="Unassembled WGS sequence"/>
</dbReference>
<comment type="caution">
    <text evidence="1">The sequence shown here is derived from an EMBL/GenBank/DDBJ whole genome shotgun (WGS) entry which is preliminary data.</text>
</comment>
<accession>A0AAW1S510</accession>
<evidence type="ECO:0000313" key="1">
    <source>
        <dbReference type="EMBL" id="KAK9840935.1"/>
    </source>
</evidence>
<proteinExistence type="predicted"/>
<sequence length="196" mass="21575">MQVQAGSCDTPLLPFTNILSDGGAYDEEFGPHNLFQEESQICYCSLRRSSINVTAQLEGLGCFMLASIELRTPSLGYTSPLGQAILFTSFGRPDVAATKRFDEVFSEREYREQVAEMQAQPPERPSSPGLEVPTPASFVYTSSDRVTAQLDVPRAGRWILLKLLRPREPSGDNIDVQFVGCRGWRGARCFGAADAC</sequence>
<organism evidence="1 2">
    <name type="scientific">Elliptochloris bilobata</name>
    <dbReference type="NCBI Taxonomy" id="381761"/>
    <lineage>
        <taxon>Eukaryota</taxon>
        <taxon>Viridiplantae</taxon>
        <taxon>Chlorophyta</taxon>
        <taxon>core chlorophytes</taxon>
        <taxon>Trebouxiophyceae</taxon>
        <taxon>Trebouxiophyceae incertae sedis</taxon>
        <taxon>Elliptochloris clade</taxon>
        <taxon>Elliptochloris</taxon>
    </lineage>
</organism>
<dbReference type="EMBL" id="JALJOU010000011">
    <property type="protein sequence ID" value="KAK9840935.1"/>
    <property type="molecule type" value="Genomic_DNA"/>
</dbReference>
<dbReference type="AlphaFoldDB" id="A0AAW1S510"/>